<dbReference type="OrthoDB" id="9759601at2"/>
<dbReference type="InterPro" id="IPR003607">
    <property type="entry name" value="HD/PDEase_dom"/>
</dbReference>
<dbReference type="SUPFAM" id="SSF109604">
    <property type="entry name" value="HD-domain/PDEase-like"/>
    <property type="match status" value="1"/>
</dbReference>
<dbReference type="Proteomes" id="UP000199427">
    <property type="component" value="Unassembled WGS sequence"/>
</dbReference>
<dbReference type="CDD" id="cd00077">
    <property type="entry name" value="HDc"/>
    <property type="match status" value="1"/>
</dbReference>
<evidence type="ECO:0000259" key="1">
    <source>
        <dbReference type="PROSITE" id="PS51832"/>
    </source>
</evidence>
<dbReference type="PANTHER" id="PTHR43155:SF2">
    <property type="entry name" value="CYCLIC DI-GMP PHOSPHODIESTERASE PA4108"/>
    <property type="match status" value="1"/>
</dbReference>
<evidence type="ECO:0000313" key="2">
    <source>
        <dbReference type="EMBL" id="SEQ29366.1"/>
    </source>
</evidence>
<dbReference type="SMART" id="SM00471">
    <property type="entry name" value="HDc"/>
    <property type="match status" value="1"/>
</dbReference>
<dbReference type="NCBIfam" id="TIGR00277">
    <property type="entry name" value="HDIG"/>
    <property type="match status" value="1"/>
</dbReference>
<evidence type="ECO:0000313" key="3">
    <source>
        <dbReference type="Proteomes" id="UP000199427"/>
    </source>
</evidence>
<dbReference type="InterPro" id="IPR037522">
    <property type="entry name" value="HD_GYP_dom"/>
</dbReference>
<dbReference type="Gene3D" id="1.10.3210.10">
    <property type="entry name" value="Hypothetical protein af1432"/>
    <property type="match status" value="1"/>
</dbReference>
<feature type="domain" description="HD-GYP" evidence="1">
    <location>
        <begin position="115"/>
        <end position="310"/>
    </location>
</feature>
<dbReference type="Pfam" id="PF13487">
    <property type="entry name" value="HD_5"/>
    <property type="match status" value="1"/>
</dbReference>
<proteinExistence type="predicted"/>
<dbReference type="STRING" id="571933.SAMN05216362_11051"/>
<accession>A0A1H9EUD9</accession>
<organism evidence="2 3">
    <name type="scientific">Piscibacillus halophilus</name>
    <dbReference type="NCBI Taxonomy" id="571933"/>
    <lineage>
        <taxon>Bacteria</taxon>
        <taxon>Bacillati</taxon>
        <taxon>Bacillota</taxon>
        <taxon>Bacilli</taxon>
        <taxon>Bacillales</taxon>
        <taxon>Bacillaceae</taxon>
        <taxon>Piscibacillus</taxon>
    </lineage>
</organism>
<dbReference type="PANTHER" id="PTHR43155">
    <property type="entry name" value="CYCLIC DI-GMP PHOSPHODIESTERASE PA4108-RELATED"/>
    <property type="match status" value="1"/>
</dbReference>
<dbReference type="PROSITE" id="PS51832">
    <property type="entry name" value="HD_GYP"/>
    <property type="match status" value="1"/>
</dbReference>
<dbReference type="EMBL" id="FOES01000010">
    <property type="protein sequence ID" value="SEQ29366.1"/>
    <property type="molecule type" value="Genomic_DNA"/>
</dbReference>
<reference evidence="2 3" key="1">
    <citation type="submission" date="2016-10" db="EMBL/GenBank/DDBJ databases">
        <authorList>
            <person name="de Groot N.N."/>
        </authorList>
    </citation>
    <scope>NUCLEOTIDE SEQUENCE [LARGE SCALE GENOMIC DNA]</scope>
    <source>
        <strain evidence="2 3">DSM 21633</strain>
    </source>
</reference>
<dbReference type="InterPro" id="IPR006675">
    <property type="entry name" value="HDIG_dom"/>
</dbReference>
<dbReference type="RefSeq" id="WP_091773265.1">
    <property type="nucleotide sequence ID" value="NZ_FOES01000010.1"/>
</dbReference>
<dbReference type="AlphaFoldDB" id="A0A1H9EUD9"/>
<gene>
    <name evidence="2" type="ORF">SAMN05216362_11051</name>
</gene>
<keyword evidence="3" id="KW-1185">Reference proteome</keyword>
<protein>
    <submittedName>
        <fullName evidence="2">HDIG domain-containing protein</fullName>
    </submittedName>
</protein>
<sequence length="365" mass="42252">MKAVTMNALRPGDQLANPIIDAYGRVLLQKDVIFTEKLIKRLKDFDFRYVYIEDSLSEDIAPQNIINERLRVEAISKIRQTFKVFDEYDHQKHKQYMLERSMNEVQSTVNEIIDVVKSHDEILSIMSDIFMFDDYLYNHSVNVTVYTLVLARELHFSDRQIEEIGIGAMLHDIGKMKVPKTIIDKPGKLTDMEFEVVKEHTTYGYDILKQFKNIPQSVAYCAYQHHERLDGSGYPLGLKEPNIHEYAKIMAVSDVFDAVTSNRVYRNAFLPHEGLEILYSGSDTQYSPKYINLFRRHISIYPNGSYVALSDGRKGIIVRQTKVPDRPVIRILEEQDHEIHASQVYDLDLTKHLSLVITDCNTTPS</sequence>
<name>A0A1H9EUD9_9BACI</name>